<dbReference type="SUPFAM" id="SSF63491">
    <property type="entry name" value="BAG domain"/>
    <property type="match status" value="1"/>
</dbReference>
<dbReference type="PANTHER" id="PTHR12329:SF49">
    <property type="entry name" value="BAG FAMILY MOLECULAR CHAPERONE REGULATOR 4-LIKE ISOFORM X1"/>
    <property type="match status" value="1"/>
</dbReference>
<evidence type="ECO:0000256" key="2">
    <source>
        <dbReference type="SAM" id="MobiDB-lite"/>
    </source>
</evidence>
<feature type="compositionally biased region" description="Polar residues" evidence="2">
    <location>
        <begin position="1"/>
        <end position="20"/>
    </location>
</feature>
<feature type="domain" description="BAG" evidence="4">
    <location>
        <begin position="151"/>
        <end position="229"/>
    </location>
</feature>
<feature type="region of interest" description="Disordered" evidence="2">
    <location>
        <begin position="1"/>
        <end position="42"/>
    </location>
</feature>
<dbReference type="Gene3D" id="1.20.58.120">
    <property type="entry name" value="BAG domain"/>
    <property type="match status" value="1"/>
</dbReference>
<dbReference type="GO" id="GO:0050821">
    <property type="term" value="P:protein stabilization"/>
    <property type="evidence" value="ECO:0007669"/>
    <property type="project" value="TreeGrafter"/>
</dbReference>
<reference evidence="5" key="1">
    <citation type="submission" date="2022-07" db="EMBL/GenBank/DDBJ databases">
        <authorList>
            <person name="Macas J."/>
            <person name="Novak P."/>
            <person name="Neumann P."/>
        </authorList>
    </citation>
    <scope>NUCLEOTIDE SEQUENCE</scope>
</reference>
<dbReference type="Proteomes" id="UP001152523">
    <property type="component" value="Unassembled WGS sequence"/>
</dbReference>
<feature type="domain" description="Ubiquitin-like" evidence="3">
    <location>
        <begin position="42"/>
        <end position="112"/>
    </location>
</feature>
<dbReference type="InterPro" id="IPR003103">
    <property type="entry name" value="BAG_domain"/>
</dbReference>
<dbReference type="InterPro" id="IPR000626">
    <property type="entry name" value="Ubiquitin-like_dom"/>
</dbReference>
<comment type="caution">
    <text evidence="5">The sequence shown here is derived from an EMBL/GenBank/DDBJ whole genome shotgun (WGS) entry which is preliminary data.</text>
</comment>
<dbReference type="SMART" id="SM00264">
    <property type="entry name" value="BAG"/>
    <property type="match status" value="1"/>
</dbReference>
<dbReference type="InterPro" id="IPR036533">
    <property type="entry name" value="BAG_dom_sf"/>
</dbReference>
<dbReference type="SMART" id="SM00213">
    <property type="entry name" value="UBQ"/>
    <property type="match status" value="1"/>
</dbReference>
<evidence type="ECO:0000256" key="1">
    <source>
        <dbReference type="ARBA" id="ARBA00023186"/>
    </source>
</evidence>
<dbReference type="Pfam" id="PF00240">
    <property type="entry name" value="ubiquitin"/>
    <property type="match status" value="1"/>
</dbReference>
<proteinExistence type="predicted"/>
<dbReference type="Gene3D" id="3.10.20.90">
    <property type="entry name" value="Phosphatidylinositol 3-kinase Catalytic Subunit, Chain A, domain 1"/>
    <property type="match status" value="1"/>
</dbReference>
<dbReference type="GO" id="GO:0000774">
    <property type="term" value="F:adenyl-nucleotide exchange factor activity"/>
    <property type="evidence" value="ECO:0007669"/>
    <property type="project" value="TreeGrafter"/>
</dbReference>
<evidence type="ECO:0000259" key="3">
    <source>
        <dbReference type="PROSITE" id="PS50053"/>
    </source>
</evidence>
<dbReference type="AlphaFoldDB" id="A0AAV0DKE1"/>
<dbReference type="GO" id="GO:0051087">
    <property type="term" value="F:protein-folding chaperone binding"/>
    <property type="evidence" value="ECO:0007669"/>
    <property type="project" value="InterPro"/>
</dbReference>
<dbReference type="PROSITE" id="PS51035">
    <property type="entry name" value="BAG"/>
    <property type="match status" value="1"/>
</dbReference>
<protein>
    <recommendedName>
        <fullName evidence="7">BAG family molecular chaperone regulator 4-like</fullName>
    </recommendedName>
</protein>
<evidence type="ECO:0008006" key="7">
    <source>
        <dbReference type="Google" id="ProtNLM"/>
    </source>
</evidence>
<feature type="region of interest" description="Disordered" evidence="2">
    <location>
        <begin position="229"/>
        <end position="251"/>
    </location>
</feature>
<dbReference type="PANTHER" id="PTHR12329">
    <property type="entry name" value="BCL2-ASSOCIATED ATHANOGENE"/>
    <property type="match status" value="1"/>
</dbReference>
<evidence type="ECO:0000313" key="5">
    <source>
        <dbReference type="EMBL" id="CAH9101075.1"/>
    </source>
</evidence>
<keyword evidence="1" id="KW-0143">Chaperone</keyword>
<evidence type="ECO:0000259" key="4">
    <source>
        <dbReference type="PROSITE" id="PS51035"/>
    </source>
</evidence>
<accession>A0AAV0DKE1</accession>
<dbReference type="InterPro" id="IPR029071">
    <property type="entry name" value="Ubiquitin-like_domsf"/>
</dbReference>
<dbReference type="SUPFAM" id="SSF54236">
    <property type="entry name" value="Ubiquitin-like"/>
    <property type="match status" value="1"/>
</dbReference>
<organism evidence="5 6">
    <name type="scientific">Cuscuta epithymum</name>
    <dbReference type="NCBI Taxonomy" id="186058"/>
    <lineage>
        <taxon>Eukaryota</taxon>
        <taxon>Viridiplantae</taxon>
        <taxon>Streptophyta</taxon>
        <taxon>Embryophyta</taxon>
        <taxon>Tracheophyta</taxon>
        <taxon>Spermatophyta</taxon>
        <taxon>Magnoliopsida</taxon>
        <taxon>eudicotyledons</taxon>
        <taxon>Gunneridae</taxon>
        <taxon>Pentapetalae</taxon>
        <taxon>asterids</taxon>
        <taxon>lamiids</taxon>
        <taxon>Solanales</taxon>
        <taxon>Convolvulaceae</taxon>
        <taxon>Cuscuteae</taxon>
        <taxon>Cuscuta</taxon>
        <taxon>Cuscuta subgen. Cuscuta</taxon>
    </lineage>
</organism>
<gene>
    <name evidence="5" type="ORF">CEPIT_LOCUS15501</name>
</gene>
<dbReference type="GO" id="GO:0005737">
    <property type="term" value="C:cytoplasm"/>
    <property type="evidence" value="ECO:0007669"/>
    <property type="project" value="TreeGrafter"/>
</dbReference>
<dbReference type="Pfam" id="PF02179">
    <property type="entry name" value="BAG"/>
    <property type="match status" value="1"/>
</dbReference>
<dbReference type="PROSITE" id="PS50053">
    <property type="entry name" value="UBIQUITIN_2"/>
    <property type="match status" value="1"/>
</dbReference>
<dbReference type="InterPro" id="IPR039773">
    <property type="entry name" value="BAG_chaperone_regulator"/>
</dbReference>
<evidence type="ECO:0000313" key="6">
    <source>
        <dbReference type="Proteomes" id="UP001152523"/>
    </source>
</evidence>
<dbReference type="EMBL" id="CAMAPF010000109">
    <property type="protein sequence ID" value="CAH9101075.1"/>
    <property type="molecule type" value="Genomic_DNA"/>
</dbReference>
<sequence length="251" mass="27659">MANYSNPAGMSSDSGETTALDTRPGGMVVQKRDDGDSGPTHTTLTLKLSYGAQQLDLTVPSDSTFGQVKDNISQVIGLEPKVQKLLFRGKEKEDQEYLFLAGVKDNSKLVLMEDTSSYEKKSEKVEVRSEADDKVPEEVKVNSEISRGGEAVTAVRVEVDMLSDQVDALQAVVNGGTRVDEKDIVFLTEMLMRQLLKLDSIEAGGEGKLQRREEVRRVQSLVDKMDVLKEKNLNPFHDNSNPPPVSDDSKL</sequence>
<name>A0AAV0DKE1_9ASTE</name>
<keyword evidence="6" id="KW-1185">Reference proteome</keyword>